<feature type="signal peptide" evidence="1">
    <location>
        <begin position="1"/>
        <end position="22"/>
    </location>
</feature>
<feature type="domain" description="PepSY" evidence="2">
    <location>
        <begin position="38"/>
        <end position="91"/>
    </location>
</feature>
<proteinExistence type="predicted"/>
<reference evidence="3 4" key="1">
    <citation type="submission" date="2019-03" db="EMBL/GenBank/DDBJ databases">
        <title>Above-ground endophytic microbial communities from plants in different locations in the United States.</title>
        <authorList>
            <person name="Frank C."/>
        </authorList>
    </citation>
    <scope>NUCLEOTIDE SEQUENCE [LARGE SCALE GENOMIC DNA]</scope>
    <source>
        <strain evidence="3 4">LP_13_YM</strain>
    </source>
</reference>
<name>A0A4V2W4Y0_9GAMM</name>
<dbReference type="AlphaFoldDB" id="A0A4V2W4Y0"/>
<keyword evidence="4" id="KW-1185">Reference proteome</keyword>
<evidence type="ECO:0000256" key="1">
    <source>
        <dbReference type="SAM" id="SignalP"/>
    </source>
</evidence>
<dbReference type="RefSeq" id="WP_132141692.1">
    <property type="nucleotide sequence ID" value="NZ_SMCS01000001.1"/>
</dbReference>
<dbReference type="EMBL" id="SMCS01000001">
    <property type="protein sequence ID" value="TCV97649.1"/>
    <property type="molecule type" value="Genomic_DNA"/>
</dbReference>
<feature type="chain" id="PRO_5020895534" evidence="1">
    <location>
        <begin position="23"/>
        <end position="99"/>
    </location>
</feature>
<dbReference type="Pfam" id="PF03413">
    <property type="entry name" value="PepSY"/>
    <property type="match status" value="1"/>
</dbReference>
<dbReference type="InterPro" id="IPR025711">
    <property type="entry name" value="PepSY"/>
</dbReference>
<accession>A0A4V2W4Y0</accession>
<evidence type="ECO:0000259" key="2">
    <source>
        <dbReference type="Pfam" id="PF03413"/>
    </source>
</evidence>
<dbReference type="Proteomes" id="UP000295645">
    <property type="component" value="Unassembled WGS sequence"/>
</dbReference>
<sequence>MRKTLMLASAFALLATTLSAVAATDEKLASQAHVKMPEAREIALKTFPGKIVKEELEKEKGGSGLRYSFDIAANGVTREIGVDAKDGKVLENSIDNGKD</sequence>
<keyword evidence="1" id="KW-0732">Signal</keyword>
<gene>
    <name evidence="3" type="ORF">EC912_101666</name>
</gene>
<dbReference type="OrthoDB" id="5297827at2"/>
<dbReference type="Gene3D" id="3.10.450.40">
    <property type="match status" value="1"/>
</dbReference>
<organism evidence="3 4">
    <name type="scientific">Luteibacter rhizovicinus</name>
    <dbReference type="NCBI Taxonomy" id="242606"/>
    <lineage>
        <taxon>Bacteria</taxon>
        <taxon>Pseudomonadati</taxon>
        <taxon>Pseudomonadota</taxon>
        <taxon>Gammaproteobacteria</taxon>
        <taxon>Lysobacterales</taxon>
        <taxon>Rhodanobacteraceae</taxon>
        <taxon>Luteibacter</taxon>
    </lineage>
</organism>
<comment type="caution">
    <text evidence="3">The sequence shown here is derived from an EMBL/GenBank/DDBJ whole genome shotgun (WGS) entry which is preliminary data.</text>
</comment>
<protein>
    <submittedName>
        <fullName evidence="3">Peptidase YpeB-like protein</fullName>
    </submittedName>
</protein>
<evidence type="ECO:0000313" key="4">
    <source>
        <dbReference type="Proteomes" id="UP000295645"/>
    </source>
</evidence>
<evidence type="ECO:0000313" key="3">
    <source>
        <dbReference type="EMBL" id="TCV97649.1"/>
    </source>
</evidence>